<evidence type="ECO:0000256" key="4">
    <source>
        <dbReference type="ARBA" id="ARBA00037670"/>
    </source>
</evidence>
<evidence type="ECO:0000256" key="3">
    <source>
        <dbReference type="ARBA" id="ARBA00036607"/>
    </source>
</evidence>
<dbReference type="EC" id="5.4.99.26" evidence="5"/>
<evidence type="ECO:0000256" key="9">
    <source>
        <dbReference type="ARBA" id="ARBA00043049"/>
    </source>
</evidence>
<evidence type="ECO:0000256" key="8">
    <source>
        <dbReference type="ARBA" id="ARBA00041975"/>
    </source>
</evidence>
<evidence type="ECO:0000259" key="10">
    <source>
        <dbReference type="Pfam" id="PF00849"/>
    </source>
</evidence>
<dbReference type="AlphaFoldDB" id="A0A0J8GX58"/>
<comment type="catalytic activity">
    <reaction evidence="3">
        <text>uridine(65) in tRNA = pseudouridine(65) in tRNA</text>
        <dbReference type="Rhea" id="RHEA:42536"/>
        <dbReference type="Rhea" id="RHEA-COMP:10103"/>
        <dbReference type="Rhea" id="RHEA-COMP:10104"/>
        <dbReference type="ChEBI" id="CHEBI:65314"/>
        <dbReference type="ChEBI" id="CHEBI:65315"/>
        <dbReference type="EC" id="5.4.99.26"/>
    </reaction>
</comment>
<dbReference type="OrthoDB" id="9785808at2"/>
<dbReference type="InterPro" id="IPR006224">
    <property type="entry name" value="PsdUridine_synth_RluA-like_CS"/>
</dbReference>
<organism evidence="11 12">
    <name type="scientific">Catenovulum maritimum</name>
    <dbReference type="NCBI Taxonomy" id="1513271"/>
    <lineage>
        <taxon>Bacteria</taxon>
        <taxon>Pseudomonadati</taxon>
        <taxon>Pseudomonadota</taxon>
        <taxon>Gammaproteobacteria</taxon>
        <taxon>Alteromonadales</taxon>
        <taxon>Alteromonadaceae</taxon>
        <taxon>Catenovulum</taxon>
    </lineage>
</organism>
<dbReference type="GO" id="GO:0160149">
    <property type="term" value="F:tRNA pseudouridine(65) synthase activity"/>
    <property type="evidence" value="ECO:0007669"/>
    <property type="project" value="UniProtKB-EC"/>
</dbReference>
<comment type="caution">
    <text evidence="11">The sequence shown here is derived from an EMBL/GenBank/DDBJ whole genome shotgun (WGS) entry which is preliminary data.</text>
</comment>
<name>A0A0J8GX58_9ALTE</name>
<dbReference type="GO" id="GO:0003723">
    <property type="term" value="F:RNA binding"/>
    <property type="evidence" value="ECO:0007669"/>
    <property type="project" value="InterPro"/>
</dbReference>
<evidence type="ECO:0000256" key="7">
    <source>
        <dbReference type="ARBA" id="ARBA00041803"/>
    </source>
</evidence>
<dbReference type="RefSeq" id="WP_048692078.1">
    <property type="nucleotide sequence ID" value="NZ_KQ130489.1"/>
</dbReference>
<accession>A0A0J8GX58</accession>
<dbReference type="STRING" id="1513271.XM47_09700"/>
<dbReference type="Proteomes" id="UP000037600">
    <property type="component" value="Unassembled WGS sequence"/>
</dbReference>
<dbReference type="SUPFAM" id="SSF55120">
    <property type="entry name" value="Pseudouridine synthase"/>
    <property type="match status" value="1"/>
</dbReference>
<dbReference type="Gene3D" id="3.30.2350.10">
    <property type="entry name" value="Pseudouridine synthase"/>
    <property type="match status" value="1"/>
</dbReference>
<evidence type="ECO:0000313" key="12">
    <source>
        <dbReference type="Proteomes" id="UP000037600"/>
    </source>
</evidence>
<evidence type="ECO:0000256" key="6">
    <source>
        <dbReference type="ARBA" id="ARBA00040675"/>
    </source>
</evidence>
<sequence>MLDILYQDEYLVAVNKPSGLLVHRSMLDKHETQFAMQLVRDQIGQHVFTVHRLDRPTSGVLIMALSSESARKIGEAFQARQVHKHYIAITRGHIESAGLIDHELTEKLDKIADKKAKLPEPKEAQTEFKCLGHSTLNVEINRYPESRFSLVELMPKHGRKHQIRRHLAHLRHPIIYDVNYGDNKYNRYFKQLDPEFRLALHAKSIAFKHPYTGEDLLIDAPIDTSFKTMLTLTQLDHIDL</sequence>
<gene>
    <name evidence="11" type="ORF">XM47_09700</name>
</gene>
<dbReference type="InterPro" id="IPR006145">
    <property type="entry name" value="PsdUridine_synth_RsuA/RluA"/>
</dbReference>
<feature type="domain" description="Pseudouridine synthase RsuA/RluA-like" evidence="10">
    <location>
        <begin position="11"/>
        <end position="169"/>
    </location>
</feature>
<evidence type="ECO:0000256" key="5">
    <source>
        <dbReference type="ARBA" id="ARBA00038943"/>
    </source>
</evidence>
<comment type="function">
    <text evidence="4">Responsible for synthesis of pseudouridine from uracil-65 in transfer RNAs.</text>
</comment>
<reference evidence="11 12" key="1">
    <citation type="submission" date="2015-04" db="EMBL/GenBank/DDBJ databases">
        <title>Draft Genome Sequence of the Novel Agar-Digesting Marine Bacterium Q1.</title>
        <authorList>
            <person name="Li Y."/>
            <person name="Li D."/>
            <person name="Chen G."/>
            <person name="Du Z."/>
        </authorList>
    </citation>
    <scope>NUCLEOTIDE SEQUENCE [LARGE SCALE GENOMIC DNA]</scope>
    <source>
        <strain evidence="11 12">Q1</strain>
    </source>
</reference>
<dbReference type="InterPro" id="IPR050188">
    <property type="entry name" value="RluA_PseudoU_synthase"/>
</dbReference>
<proteinExistence type="predicted"/>
<dbReference type="InterPro" id="IPR020103">
    <property type="entry name" value="PsdUridine_synth_cat_dom_sf"/>
</dbReference>
<dbReference type="Pfam" id="PF00849">
    <property type="entry name" value="PseudoU_synth_2"/>
    <property type="match status" value="1"/>
</dbReference>
<keyword evidence="1" id="KW-0819">tRNA processing</keyword>
<dbReference type="GO" id="GO:0008033">
    <property type="term" value="P:tRNA processing"/>
    <property type="evidence" value="ECO:0007669"/>
    <property type="project" value="UniProtKB-KW"/>
</dbReference>
<keyword evidence="2" id="KW-0413">Isomerase</keyword>
<keyword evidence="12" id="KW-1185">Reference proteome</keyword>
<dbReference type="PROSITE" id="PS01129">
    <property type="entry name" value="PSI_RLU"/>
    <property type="match status" value="1"/>
</dbReference>
<dbReference type="GO" id="GO:0000455">
    <property type="term" value="P:enzyme-directed rRNA pseudouridine synthesis"/>
    <property type="evidence" value="ECO:0007669"/>
    <property type="project" value="TreeGrafter"/>
</dbReference>
<dbReference type="EMBL" id="LAZL01000012">
    <property type="protein sequence ID" value="KMT65298.1"/>
    <property type="molecule type" value="Genomic_DNA"/>
</dbReference>
<evidence type="ECO:0000256" key="1">
    <source>
        <dbReference type="ARBA" id="ARBA00022694"/>
    </source>
</evidence>
<dbReference type="PANTHER" id="PTHR21600:SF56">
    <property type="entry name" value="TRNA PSEUDOURIDINE SYNTHASE C"/>
    <property type="match status" value="1"/>
</dbReference>
<dbReference type="PANTHER" id="PTHR21600">
    <property type="entry name" value="MITOCHONDRIAL RNA PSEUDOURIDINE SYNTHASE"/>
    <property type="match status" value="1"/>
</dbReference>
<evidence type="ECO:0000256" key="2">
    <source>
        <dbReference type="ARBA" id="ARBA00023235"/>
    </source>
</evidence>
<dbReference type="PATRIC" id="fig|1513271.3.peg.1972"/>
<evidence type="ECO:0000313" key="11">
    <source>
        <dbReference type="EMBL" id="KMT65298.1"/>
    </source>
</evidence>
<protein>
    <recommendedName>
        <fullName evidence="6">tRNA pseudouridine synthase C</fullName>
        <ecNumber evidence="5">5.4.99.26</ecNumber>
    </recommendedName>
    <alternativeName>
        <fullName evidence="8">tRNA pseudouridine(65) synthase</fullName>
    </alternativeName>
    <alternativeName>
        <fullName evidence="9">tRNA pseudouridylate synthase C</fullName>
    </alternativeName>
    <alternativeName>
        <fullName evidence="7">tRNA-uridine isomerase C</fullName>
    </alternativeName>
</protein>